<protein>
    <submittedName>
        <fullName evidence="2">Uncharacterized protein</fullName>
    </submittedName>
</protein>
<feature type="region of interest" description="Disordered" evidence="1">
    <location>
        <begin position="78"/>
        <end position="120"/>
    </location>
</feature>
<evidence type="ECO:0000256" key="1">
    <source>
        <dbReference type="SAM" id="MobiDB-lite"/>
    </source>
</evidence>
<comment type="caution">
    <text evidence="2">The sequence shown here is derived from an EMBL/GenBank/DDBJ whole genome shotgun (WGS) entry which is preliminary data.</text>
</comment>
<dbReference type="Proteomes" id="UP000287651">
    <property type="component" value="Unassembled WGS sequence"/>
</dbReference>
<dbReference type="EMBL" id="AMZH03000292">
    <property type="protein sequence ID" value="RRT84492.1"/>
    <property type="molecule type" value="Genomic_DNA"/>
</dbReference>
<feature type="region of interest" description="Disordered" evidence="1">
    <location>
        <begin position="1"/>
        <end position="59"/>
    </location>
</feature>
<gene>
    <name evidence="2" type="ORF">B296_00009647</name>
</gene>
<accession>A0A427B7N6</accession>
<evidence type="ECO:0000313" key="3">
    <source>
        <dbReference type="Proteomes" id="UP000287651"/>
    </source>
</evidence>
<organism evidence="2 3">
    <name type="scientific">Ensete ventricosum</name>
    <name type="common">Abyssinian banana</name>
    <name type="synonym">Musa ensete</name>
    <dbReference type="NCBI Taxonomy" id="4639"/>
    <lineage>
        <taxon>Eukaryota</taxon>
        <taxon>Viridiplantae</taxon>
        <taxon>Streptophyta</taxon>
        <taxon>Embryophyta</taxon>
        <taxon>Tracheophyta</taxon>
        <taxon>Spermatophyta</taxon>
        <taxon>Magnoliopsida</taxon>
        <taxon>Liliopsida</taxon>
        <taxon>Zingiberales</taxon>
        <taxon>Musaceae</taxon>
        <taxon>Ensete</taxon>
    </lineage>
</organism>
<feature type="compositionally biased region" description="Polar residues" evidence="1">
    <location>
        <begin position="85"/>
        <end position="100"/>
    </location>
</feature>
<sequence>MGEERRKNRKQWQAAARRSNTMEQQHSCRCSRRRSASWGSVVEWRGGGPSLLRRPRPRPPLADRELIERRRAVPTVSCECEGVHPSSSRDGTTKGASAQPGNGEGTRPVIGEDVVQGPLM</sequence>
<reference evidence="2 3" key="1">
    <citation type="journal article" date="2014" name="Agronomy (Basel)">
        <title>A Draft Genome Sequence for Ensete ventricosum, the Drought-Tolerant Tree Against Hunger.</title>
        <authorList>
            <person name="Harrison J."/>
            <person name="Moore K.A."/>
            <person name="Paszkiewicz K."/>
            <person name="Jones T."/>
            <person name="Grant M."/>
            <person name="Ambacheew D."/>
            <person name="Muzemil S."/>
            <person name="Studholme D.J."/>
        </authorList>
    </citation>
    <scope>NUCLEOTIDE SEQUENCE [LARGE SCALE GENOMIC DNA]</scope>
</reference>
<dbReference type="AlphaFoldDB" id="A0A427B7N6"/>
<name>A0A427B7N6_ENSVE</name>
<proteinExistence type="predicted"/>
<evidence type="ECO:0000313" key="2">
    <source>
        <dbReference type="EMBL" id="RRT84492.1"/>
    </source>
</evidence>